<keyword evidence="1" id="KW-0812">Transmembrane</keyword>
<evidence type="ECO:0000259" key="2">
    <source>
        <dbReference type="Pfam" id="PF02517"/>
    </source>
</evidence>
<name>A0A3Q9QTL9_9BACI</name>
<feature type="transmembrane region" description="Helical" evidence="1">
    <location>
        <begin position="101"/>
        <end position="124"/>
    </location>
</feature>
<gene>
    <name evidence="3" type="ORF">CHR53_08710</name>
</gene>
<dbReference type="KEGG" id="nmk:CHR53_08710"/>
<dbReference type="Pfam" id="PF02517">
    <property type="entry name" value="Rce1-like"/>
    <property type="match status" value="1"/>
</dbReference>
<dbReference type="GO" id="GO:0006508">
    <property type="term" value="P:proteolysis"/>
    <property type="evidence" value="ECO:0007669"/>
    <property type="project" value="UniProtKB-KW"/>
</dbReference>
<keyword evidence="1" id="KW-1133">Transmembrane helix</keyword>
<feature type="domain" description="CAAX prenyl protease 2/Lysostaphin resistance protein A-like" evidence="2">
    <location>
        <begin position="105"/>
        <end position="196"/>
    </location>
</feature>
<feature type="transmembrane region" description="Helical" evidence="1">
    <location>
        <begin position="7"/>
        <end position="25"/>
    </location>
</feature>
<reference evidence="3 4" key="1">
    <citation type="submission" date="2017-07" db="EMBL/GenBank/DDBJ databases">
        <title>The complete genome sequence of Bacillus mesonae strain H20-5, an efficient strain improving plant abiotic stress resistance.</title>
        <authorList>
            <person name="Kim S.Y."/>
            <person name="Song H."/>
            <person name="Sang M.K."/>
            <person name="Weon H.-Y."/>
            <person name="Song J."/>
        </authorList>
    </citation>
    <scope>NUCLEOTIDE SEQUENCE [LARGE SCALE GENOMIC DNA]</scope>
    <source>
        <strain evidence="3 4">H20-5</strain>
    </source>
</reference>
<dbReference type="STRING" id="1193713.GCA_001636315_04183"/>
<dbReference type="OrthoDB" id="1903300at2"/>
<feature type="transmembrane region" description="Helical" evidence="1">
    <location>
        <begin position="136"/>
        <end position="153"/>
    </location>
</feature>
<dbReference type="RefSeq" id="WP_066395370.1">
    <property type="nucleotide sequence ID" value="NZ_CP022572.1"/>
</dbReference>
<keyword evidence="3" id="KW-0482">Metalloprotease</keyword>
<keyword evidence="1" id="KW-0472">Membrane</keyword>
<keyword evidence="3" id="KW-0645">Protease</keyword>
<dbReference type="EMBL" id="CP022572">
    <property type="protein sequence ID" value="AZU61335.1"/>
    <property type="molecule type" value="Genomic_DNA"/>
</dbReference>
<keyword evidence="3" id="KW-0378">Hydrolase</keyword>
<feature type="transmembrane region" description="Helical" evidence="1">
    <location>
        <begin position="185"/>
        <end position="203"/>
    </location>
</feature>
<accession>A0A3Q9QTL9</accession>
<dbReference type="AlphaFoldDB" id="A0A3Q9QTL9"/>
<evidence type="ECO:0000313" key="4">
    <source>
        <dbReference type="Proteomes" id="UP000282892"/>
    </source>
</evidence>
<dbReference type="GO" id="GO:0008237">
    <property type="term" value="F:metallopeptidase activity"/>
    <property type="evidence" value="ECO:0007669"/>
    <property type="project" value="UniProtKB-KW"/>
</dbReference>
<feature type="transmembrane region" description="Helical" evidence="1">
    <location>
        <begin position="61"/>
        <end position="81"/>
    </location>
</feature>
<evidence type="ECO:0000256" key="1">
    <source>
        <dbReference type="SAM" id="Phobius"/>
    </source>
</evidence>
<feature type="transmembrane region" description="Helical" evidence="1">
    <location>
        <begin position="31"/>
        <end position="49"/>
    </location>
</feature>
<dbReference type="GO" id="GO:0080120">
    <property type="term" value="P:CAAX-box protein maturation"/>
    <property type="evidence" value="ECO:0007669"/>
    <property type="project" value="UniProtKB-ARBA"/>
</dbReference>
<protein>
    <submittedName>
        <fullName evidence="3">CPBP family intramembrane metalloprotease</fullName>
    </submittedName>
</protein>
<feature type="transmembrane region" description="Helical" evidence="1">
    <location>
        <begin position="159"/>
        <end position="178"/>
    </location>
</feature>
<dbReference type="GO" id="GO:0004175">
    <property type="term" value="F:endopeptidase activity"/>
    <property type="evidence" value="ECO:0007669"/>
    <property type="project" value="UniProtKB-ARBA"/>
</dbReference>
<keyword evidence="4" id="KW-1185">Reference proteome</keyword>
<organism evidence="3 4">
    <name type="scientific">Neobacillus mesonae</name>
    <dbReference type="NCBI Taxonomy" id="1193713"/>
    <lineage>
        <taxon>Bacteria</taxon>
        <taxon>Bacillati</taxon>
        <taxon>Bacillota</taxon>
        <taxon>Bacilli</taxon>
        <taxon>Bacillales</taxon>
        <taxon>Bacillaceae</taxon>
        <taxon>Neobacillus</taxon>
    </lineage>
</organism>
<dbReference type="Proteomes" id="UP000282892">
    <property type="component" value="Chromosome"/>
</dbReference>
<dbReference type="InterPro" id="IPR003675">
    <property type="entry name" value="Rce1/LyrA-like_dom"/>
</dbReference>
<sequence length="204" mass="23866">MLKNLTLDFRLIFGLILAHILIYFAFHDKAIFWYIFTGSILVLIVYSMFQGDVDDESSFIQYIFLGVISGMILYAIFWLGHQLIELTSFPFDKEIRKLYKWYAPLYFWQYIALVLVAAPGEELFWRGFLQKRLLKYFKPMGSILIGSFFYASVQIYSGSSLLVFAAFLSGLAWGGLYFWKRSMPLVIVSHIIFDLMLFIILPFN</sequence>
<evidence type="ECO:0000313" key="3">
    <source>
        <dbReference type="EMBL" id="AZU61335.1"/>
    </source>
</evidence>
<proteinExistence type="predicted"/>